<dbReference type="AlphaFoldDB" id="A0A425XWF9"/>
<keyword evidence="2" id="KW-1185">Reference proteome</keyword>
<reference evidence="1 2" key="1">
    <citation type="submission" date="2018-07" db="EMBL/GenBank/DDBJ databases">
        <title>Draft genome sequence of Ancylomarina sp. M1P.</title>
        <authorList>
            <person name="Yadav S."/>
            <person name="Villanueva L."/>
            <person name="Damste J.S.S."/>
        </authorList>
    </citation>
    <scope>NUCLEOTIDE SEQUENCE [LARGE SCALE GENOMIC DNA]</scope>
    <source>
        <strain evidence="1 2">M1P</strain>
    </source>
</reference>
<evidence type="ECO:0000313" key="1">
    <source>
        <dbReference type="EMBL" id="RRG18981.1"/>
    </source>
</evidence>
<evidence type="ECO:0000313" key="2">
    <source>
        <dbReference type="Proteomes" id="UP000285794"/>
    </source>
</evidence>
<sequence>MKFGRIFLKNRINNNINVPIEKQYDVTVKLNQYSGTVLKIGHDYYTYTDKGYVIERILYSEFDNNPQCISSYLEKGFKLFDFQTKEDIPFTINNLLKQKEERKYHNFFILQRYVRHKEVREYFRYNVTIQIKGKHITNFYPLSKDMEVLNDEIITFNTYEGNIDGEYGKYGSTADRLFGKPFKSQNGHLTDMGRYPYEYRVSINDIEKIFLKKEYREITQIGTDNEYSFSGKYDMLELDLNKPDLVLYNEIRKIENCIEITWVKRN</sequence>
<dbReference type="RefSeq" id="WP_125032180.1">
    <property type="nucleotide sequence ID" value="NZ_JAPXVP010000032.1"/>
</dbReference>
<dbReference type="OrthoDB" id="9849425at2"/>
<proteinExistence type="predicted"/>
<dbReference type="Proteomes" id="UP000285794">
    <property type="component" value="Unassembled WGS sequence"/>
</dbReference>
<dbReference type="EMBL" id="QQWG01000035">
    <property type="protein sequence ID" value="RRG18981.1"/>
    <property type="molecule type" value="Genomic_DNA"/>
</dbReference>
<gene>
    <name evidence="1" type="ORF">DWB61_17410</name>
</gene>
<organism evidence="1 2">
    <name type="scientific">Ancylomarina euxinus</name>
    <dbReference type="NCBI Taxonomy" id="2283627"/>
    <lineage>
        <taxon>Bacteria</taxon>
        <taxon>Pseudomonadati</taxon>
        <taxon>Bacteroidota</taxon>
        <taxon>Bacteroidia</taxon>
        <taxon>Marinilabiliales</taxon>
        <taxon>Marinifilaceae</taxon>
        <taxon>Ancylomarina</taxon>
    </lineage>
</organism>
<protein>
    <submittedName>
        <fullName evidence="1">Uncharacterized protein</fullName>
    </submittedName>
</protein>
<comment type="caution">
    <text evidence="1">The sequence shown here is derived from an EMBL/GenBank/DDBJ whole genome shotgun (WGS) entry which is preliminary data.</text>
</comment>
<name>A0A425XWF9_9BACT</name>
<accession>A0A425XWF9</accession>